<protein>
    <submittedName>
        <fullName evidence="1">Uncharacterized protein</fullName>
    </submittedName>
</protein>
<sequence length="163" mass="18453">MKNWSAQNKFLCIAVIALALVSISAITVIALSPQTTSSQIDPSAQSQRCSAMTDSLSKSDSLQFHPIKILAEPWRGEHHVYAIFALPLQYQNIYHRSQLLVKGNDTPWQITPTDGRKYGVAIPQGHFLVIGFFRTRLALWYWANGRFGDLQQPCNWTLHLFPK</sequence>
<dbReference type="Proteomes" id="UP001152872">
    <property type="component" value="Unassembled WGS sequence"/>
</dbReference>
<dbReference type="AlphaFoldDB" id="A0A9X4RJU3"/>
<name>A0A9X4RJU3_9CYAN</name>
<dbReference type="RefSeq" id="WP_009629007.1">
    <property type="nucleotide sequence ID" value="NZ_VBTY01000232.1"/>
</dbReference>
<reference evidence="1" key="1">
    <citation type="submission" date="2019-05" db="EMBL/GenBank/DDBJ databases">
        <title>Whole genome sequencing of Pseudanabaena catenata USMAC16.</title>
        <authorList>
            <person name="Khan Z."/>
            <person name="Omar W.M."/>
            <person name="Convey P."/>
            <person name="Merican F."/>
            <person name="Najimudin N."/>
        </authorList>
    </citation>
    <scope>NUCLEOTIDE SEQUENCE</scope>
    <source>
        <strain evidence="1">USMAC16</strain>
    </source>
</reference>
<dbReference type="EMBL" id="VBTY01000232">
    <property type="protein sequence ID" value="MDG3496812.1"/>
    <property type="molecule type" value="Genomic_DNA"/>
</dbReference>
<evidence type="ECO:0000313" key="2">
    <source>
        <dbReference type="Proteomes" id="UP001152872"/>
    </source>
</evidence>
<evidence type="ECO:0000313" key="1">
    <source>
        <dbReference type="EMBL" id="MDG3496812.1"/>
    </source>
</evidence>
<comment type="caution">
    <text evidence="1">The sequence shown here is derived from an EMBL/GenBank/DDBJ whole genome shotgun (WGS) entry which is preliminary data.</text>
</comment>
<keyword evidence="2" id="KW-1185">Reference proteome</keyword>
<proteinExistence type="predicted"/>
<organism evidence="1 2">
    <name type="scientific">Pseudanabaena catenata USMAC16</name>
    <dbReference type="NCBI Taxonomy" id="1855837"/>
    <lineage>
        <taxon>Bacteria</taxon>
        <taxon>Bacillati</taxon>
        <taxon>Cyanobacteriota</taxon>
        <taxon>Cyanophyceae</taxon>
        <taxon>Pseudanabaenales</taxon>
        <taxon>Pseudanabaenaceae</taxon>
        <taxon>Pseudanabaena</taxon>
    </lineage>
</organism>
<gene>
    <name evidence="1" type="ORF">FEV09_19920</name>
</gene>
<accession>A0A9X4RJU3</accession>